<dbReference type="PANTHER" id="PTHR13799:SF14">
    <property type="entry name" value="GTP CYCLOHYDROLASE 1 TYPE 2 HOMOLOG"/>
    <property type="match status" value="1"/>
</dbReference>
<dbReference type="Proteomes" id="UP000585905">
    <property type="component" value="Unassembled WGS sequence"/>
</dbReference>
<dbReference type="AlphaFoldDB" id="A0A839E9V2"/>
<accession>A0A839E9V2</accession>
<feature type="binding site" evidence="5">
    <location>
        <position position="66"/>
    </location>
    <ligand>
        <name>a divalent metal cation</name>
        <dbReference type="ChEBI" id="CHEBI:60240"/>
        <label>1</label>
    </ligand>
</feature>
<evidence type="ECO:0000313" key="6">
    <source>
        <dbReference type="EMBL" id="MBA8846974.1"/>
    </source>
</evidence>
<protein>
    <recommendedName>
        <fullName evidence="3">GTP cyclohydrolase 1 type 2 homolog</fullName>
    </recommendedName>
</protein>
<dbReference type="Pfam" id="PF01784">
    <property type="entry name" value="DUF34_NIF3"/>
    <property type="match status" value="1"/>
</dbReference>
<comment type="similarity">
    <text evidence="1">Belongs to the GTP cyclohydrolase I type 2/NIF3 family.</text>
</comment>
<keyword evidence="7" id="KW-1185">Reference proteome</keyword>
<dbReference type="SUPFAM" id="SSF102705">
    <property type="entry name" value="NIF3 (NGG1p interacting factor 3)-like"/>
    <property type="match status" value="1"/>
</dbReference>
<dbReference type="NCBIfam" id="TIGR00486">
    <property type="entry name" value="YbgI_SA1388"/>
    <property type="match status" value="1"/>
</dbReference>
<gene>
    <name evidence="6" type="ORF">FHX53_000538</name>
</gene>
<sequence>MLRTVADVVSAAERLWPLRGAEEWDAPGLVSGDPLAPVERVLLAVDAVATTVDEAVERDAQLLLVHHPLLMRGVTTVAESTAKGALLSRLIRGGCALYAAHTNADVVESGTSARLAELLQVAGSRPIAPSSEHSERGLGRAGRLAEPMTLEAFARRVASILPATVGGVRVAGDPDRIVRTVAVCGGAGDSLLGARLVREADVYVTADLRHHPASEAVESALVAGGPALVDVSHWASESLWLATAADELRAALPGLEVVVSDRRTDPWSFLIVHESPETPARERHP</sequence>
<evidence type="ECO:0000256" key="1">
    <source>
        <dbReference type="ARBA" id="ARBA00006964"/>
    </source>
</evidence>
<feature type="binding site" evidence="5">
    <location>
        <position position="105"/>
    </location>
    <ligand>
        <name>a divalent metal cation</name>
        <dbReference type="ChEBI" id="CHEBI:60240"/>
        <label>1</label>
    </ligand>
</feature>
<dbReference type="GO" id="GO:0046872">
    <property type="term" value="F:metal ion binding"/>
    <property type="evidence" value="ECO:0007669"/>
    <property type="project" value="UniProtKB-KW"/>
</dbReference>
<dbReference type="EMBL" id="JACGWX010000001">
    <property type="protein sequence ID" value="MBA8846974.1"/>
    <property type="molecule type" value="Genomic_DNA"/>
</dbReference>
<dbReference type="RefSeq" id="WP_182489799.1">
    <property type="nucleotide sequence ID" value="NZ_BAAAOV010000009.1"/>
</dbReference>
<feature type="binding site" evidence="5">
    <location>
        <position position="67"/>
    </location>
    <ligand>
        <name>a divalent metal cation</name>
        <dbReference type="ChEBI" id="CHEBI:60240"/>
        <label>1</label>
    </ligand>
</feature>
<name>A0A839E9V2_9MICO</name>
<dbReference type="GO" id="GO:0005737">
    <property type="term" value="C:cytoplasm"/>
    <property type="evidence" value="ECO:0007669"/>
    <property type="project" value="TreeGrafter"/>
</dbReference>
<feature type="binding site" evidence="5">
    <location>
        <position position="237"/>
    </location>
    <ligand>
        <name>a divalent metal cation</name>
        <dbReference type="ChEBI" id="CHEBI:60240"/>
        <label>1</label>
    </ligand>
</feature>
<dbReference type="Gene3D" id="3.40.1390.30">
    <property type="entry name" value="NIF3 (NGG1p interacting factor 3)-like"/>
    <property type="match status" value="2"/>
</dbReference>
<evidence type="ECO:0000256" key="3">
    <source>
        <dbReference type="ARBA" id="ARBA00022112"/>
    </source>
</evidence>
<dbReference type="InterPro" id="IPR002678">
    <property type="entry name" value="DUF34/NIF3"/>
</dbReference>
<dbReference type="FunFam" id="3.40.1390.30:FF:000001">
    <property type="entry name" value="GTP cyclohydrolase 1 type 2"/>
    <property type="match status" value="1"/>
</dbReference>
<dbReference type="PANTHER" id="PTHR13799">
    <property type="entry name" value="NGG1 INTERACTING FACTOR 3"/>
    <property type="match status" value="1"/>
</dbReference>
<dbReference type="InterPro" id="IPR036069">
    <property type="entry name" value="DUF34/NIF3_sf"/>
</dbReference>
<comment type="caution">
    <text evidence="6">The sequence shown here is derived from an EMBL/GenBank/DDBJ whole genome shotgun (WGS) entry which is preliminary data.</text>
</comment>
<comment type="subunit">
    <text evidence="2">Homohexamer.</text>
</comment>
<evidence type="ECO:0000313" key="7">
    <source>
        <dbReference type="Proteomes" id="UP000585905"/>
    </source>
</evidence>
<evidence type="ECO:0000256" key="4">
    <source>
        <dbReference type="ARBA" id="ARBA00022723"/>
    </source>
</evidence>
<feature type="binding site" evidence="5">
    <location>
        <position position="233"/>
    </location>
    <ligand>
        <name>a divalent metal cation</name>
        <dbReference type="ChEBI" id="CHEBI:60240"/>
        <label>1</label>
    </ligand>
</feature>
<keyword evidence="4 5" id="KW-0479">Metal-binding</keyword>
<organism evidence="6 7">
    <name type="scientific">Microcella alkalica</name>
    <dbReference type="NCBI Taxonomy" id="355930"/>
    <lineage>
        <taxon>Bacteria</taxon>
        <taxon>Bacillati</taxon>
        <taxon>Actinomycetota</taxon>
        <taxon>Actinomycetes</taxon>
        <taxon>Micrococcales</taxon>
        <taxon>Microbacteriaceae</taxon>
        <taxon>Microcella</taxon>
    </lineage>
</organism>
<reference evidence="6 7" key="1">
    <citation type="submission" date="2020-07" db="EMBL/GenBank/DDBJ databases">
        <title>Sequencing the genomes of 1000 actinobacteria strains.</title>
        <authorList>
            <person name="Klenk H.-P."/>
        </authorList>
    </citation>
    <scope>NUCLEOTIDE SEQUENCE [LARGE SCALE GENOMIC DNA]</scope>
    <source>
        <strain evidence="6 7">DSM 19663</strain>
    </source>
</reference>
<proteinExistence type="inferred from homology"/>
<evidence type="ECO:0000256" key="2">
    <source>
        <dbReference type="ARBA" id="ARBA00011643"/>
    </source>
</evidence>
<evidence type="ECO:0000256" key="5">
    <source>
        <dbReference type="PIRSR" id="PIRSR602678-1"/>
    </source>
</evidence>